<accession>A0ABX2RSW8</accession>
<dbReference type="EMBL" id="JACCCQ010000001">
    <property type="protein sequence ID" value="NYF59153.1"/>
    <property type="molecule type" value="Genomic_DNA"/>
</dbReference>
<sequence>MTSPADPRSEVRGWLDHVTAYRIMELPRVPPLLDQARGDPGRRQRLAAVVAAYHAAAATGGGGRVVVGWCRPDEQSGVHVFTGGDVEAAGAAAATAAAGRHRSSLFTGSVGLAYPAGGLTAVLDALPCWTRIAGITDGLVEEREDREPATDLRPRLDECLLGVWQGAFAWLLLADPVPADEVAEQARRLAGQERDAKARGSSPTQAVRALRLGSRHRELAAAETLGWWRIDLLAAGTTPRAAAAVAGLLCASVDLHGLPYALAPTRASGDLTGLLGRAELATVAGGPDRSPGPRPGVLVGSFLGSSSLVAALAVPPTEEAPECV</sequence>
<dbReference type="Proteomes" id="UP000631553">
    <property type="component" value="Unassembled WGS sequence"/>
</dbReference>
<protein>
    <submittedName>
        <fullName evidence="1">Uncharacterized protein</fullName>
    </submittedName>
</protein>
<gene>
    <name evidence="1" type="ORF">HDA35_004984</name>
</gene>
<evidence type="ECO:0000313" key="1">
    <source>
        <dbReference type="EMBL" id="NYF59153.1"/>
    </source>
</evidence>
<comment type="caution">
    <text evidence="1">The sequence shown here is derived from an EMBL/GenBank/DDBJ whole genome shotgun (WGS) entry which is preliminary data.</text>
</comment>
<organism evidence="1 2">
    <name type="scientific">Micromonospora purpureochromogenes</name>
    <dbReference type="NCBI Taxonomy" id="47872"/>
    <lineage>
        <taxon>Bacteria</taxon>
        <taxon>Bacillati</taxon>
        <taxon>Actinomycetota</taxon>
        <taxon>Actinomycetes</taxon>
        <taxon>Micromonosporales</taxon>
        <taxon>Micromonosporaceae</taxon>
        <taxon>Micromonospora</taxon>
    </lineage>
</organism>
<name>A0ABX2RSW8_9ACTN</name>
<keyword evidence="2" id="KW-1185">Reference proteome</keyword>
<proteinExistence type="predicted"/>
<reference evidence="1 2" key="1">
    <citation type="submission" date="2020-07" db="EMBL/GenBank/DDBJ databases">
        <title>Sequencing the genomes of 1000 actinobacteria strains.</title>
        <authorList>
            <person name="Klenk H.-P."/>
        </authorList>
    </citation>
    <scope>NUCLEOTIDE SEQUENCE [LARGE SCALE GENOMIC DNA]</scope>
    <source>
        <strain evidence="1 2">DSM 43814</strain>
    </source>
</reference>
<dbReference type="RefSeq" id="WP_179804889.1">
    <property type="nucleotide sequence ID" value="NZ_JACCCQ010000001.1"/>
</dbReference>
<evidence type="ECO:0000313" key="2">
    <source>
        <dbReference type="Proteomes" id="UP000631553"/>
    </source>
</evidence>